<evidence type="ECO:0000256" key="2">
    <source>
        <dbReference type="ARBA" id="ARBA00022821"/>
    </source>
</evidence>
<reference evidence="5" key="3">
    <citation type="submission" date="2023-04" db="EMBL/GenBank/DDBJ databases">
        <title>WGS assembly of Eucalyptus grandis.</title>
        <authorList>
            <person name="Myburg A."/>
            <person name="Grattapaglia D."/>
            <person name="Tuskan G."/>
            <person name="Hellsten U."/>
            <person name="Hayes R."/>
            <person name="Grimwood J."/>
            <person name="Jenkins J."/>
            <person name="Lindquist E."/>
            <person name="Tice H."/>
            <person name="Bauer D."/>
            <person name="Goodstein D."/>
            <person name="Dubchak I."/>
            <person name="Poliakov A."/>
            <person name="Mizrachi E."/>
            <person name="Kullan A."/>
            <person name="Hussey S."/>
            <person name="Pinard D."/>
            <person name="Van D."/>
            <person name="Singh P."/>
            <person name="Van J."/>
            <person name="Silva-Junior O."/>
            <person name="Togawa R."/>
            <person name="Pappas M."/>
            <person name="Faria D."/>
            <person name="Sansaloni C."/>
            <person name="Petroli C."/>
            <person name="Yang X."/>
            <person name="Ranjan P."/>
            <person name="Tschaplinski T."/>
            <person name="Ye C."/>
            <person name="Li T."/>
            <person name="Sterck L."/>
            <person name="Vanneste K."/>
            <person name="Murat F."/>
            <person name="Soler M."/>
            <person name="Clemente H."/>
            <person name="Saidi N."/>
            <person name="Cassan-Wang H."/>
            <person name="Dunand C."/>
            <person name="Hefer C."/>
            <person name="Bornberg-Bauer E."/>
            <person name="Kersting A."/>
            <person name="Vining K."/>
            <person name="Amarasinghe V."/>
            <person name="Ranik M."/>
            <person name="Naithani S."/>
            <person name="Elser J."/>
            <person name="Boyd A."/>
            <person name="Liston A."/>
            <person name="Spatafora J."/>
            <person name="Dharmwardhana P."/>
            <person name="Raja R."/>
            <person name="Sullivan C."/>
            <person name="Romanel E."/>
            <person name="Alves-Ferreira M."/>
            <person name="Kulheim C."/>
            <person name="Foley W."/>
            <person name="Carocha V."/>
            <person name="Paiva J."/>
            <person name="Kudrna D."/>
            <person name="Brommonschenkel S."/>
            <person name="Pasquali G."/>
            <person name="Byrne M."/>
            <person name="Rigault P."/>
            <person name="Tibbits J."/>
            <person name="Spokevicius A."/>
            <person name="Jones R."/>
            <person name="Steane D."/>
            <person name="Vaillancourt R."/>
            <person name="Potts B."/>
            <person name="Joubert F."/>
            <person name="Barry K."/>
            <person name="Pappas G."/>
            <person name="Strauss S."/>
            <person name="Jaiswal P."/>
            <person name="Grima-Pettenati J."/>
            <person name="Salse J."/>
            <person name="Van D."/>
            <person name="Rokhsar D."/>
            <person name="Schmutz J."/>
        </authorList>
    </citation>
    <scope>NUCLEOTIDE SEQUENCE</scope>
    <source>
        <tissue evidence="5">Leaf extractions</tissue>
    </source>
</reference>
<comment type="similarity">
    <text evidence="1">Belongs to the BetVI family.</text>
</comment>
<dbReference type="OMA" id="WGSWWRV"/>
<dbReference type="GO" id="GO:0038023">
    <property type="term" value="F:signaling receptor activity"/>
    <property type="evidence" value="ECO:0000318"/>
    <property type="project" value="GO_Central"/>
</dbReference>
<dbReference type="GO" id="GO:0006952">
    <property type="term" value="P:defense response"/>
    <property type="evidence" value="ECO:0007669"/>
    <property type="project" value="UniProtKB-KW"/>
</dbReference>
<dbReference type="OrthoDB" id="1880172at2759"/>
<keyword evidence="7" id="KW-1185">Reference proteome</keyword>
<dbReference type="EMBL" id="KK199698">
    <property type="protein sequence ID" value="KCW44105.1"/>
    <property type="molecule type" value="Genomic_DNA"/>
</dbReference>
<dbReference type="CDD" id="cd07816">
    <property type="entry name" value="Bet_v1-like"/>
    <property type="match status" value="1"/>
</dbReference>
<dbReference type="SUPFAM" id="SSF55961">
    <property type="entry name" value="Bet v1-like"/>
    <property type="match status" value="1"/>
</dbReference>
<dbReference type="InterPro" id="IPR024949">
    <property type="entry name" value="Bet_v_I_allergen"/>
</dbReference>
<keyword evidence="2" id="KW-0611">Plant defense</keyword>
<dbReference type="GO" id="GO:0010427">
    <property type="term" value="F:abscisic acid binding"/>
    <property type="evidence" value="ECO:0000318"/>
    <property type="project" value="GO_Central"/>
</dbReference>
<dbReference type="InterPro" id="IPR023393">
    <property type="entry name" value="START-like_dom_sf"/>
</dbReference>
<evidence type="ECO:0000259" key="4">
    <source>
        <dbReference type="SMART" id="SM01037"/>
    </source>
</evidence>
<dbReference type="SMART" id="SM01037">
    <property type="entry name" value="Bet_v_1"/>
    <property type="match status" value="1"/>
</dbReference>
<dbReference type="Proteomes" id="UP000030711">
    <property type="component" value="Unassembled WGS sequence"/>
</dbReference>
<reference evidence="6" key="1">
    <citation type="submission" date="2013-07" db="EMBL/GenBank/DDBJ databases">
        <title>The genome of Eucalyptus grandis.</title>
        <authorList>
            <person name="Schmutz J."/>
            <person name="Hayes R."/>
            <person name="Myburg A."/>
            <person name="Tuskan G."/>
            <person name="Grattapaglia D."/>
            <person name="Rokhsar D.S."/>
        </authorList>
    </citation>
    <scope>NUCLEOTIDE SEQUENCE</scope>
    <source>
        <tissue evidence="6">Leaf extractions</tissue>
    </source>
</reference>
<dbReference type="InterPro" id="IPR050279">
    <property type="entry name" value="Plant_def-hormone_signal"/>
</dbReference>
<dbReference type="EMBL" id="KK198760">
    <property type="protein sequence ID" value="KCW58395.1"/>
    <property type="molecule type" value="Genomic_DNA"/>
</dbReference>
<dbReference type="AlphaFoldDB" id="A0A059AY87"/>
<reference evidence="5" key="2">
    <citation type="journal article" date="2014" name="Nature">
        <title>The genome of Eucalyptus grandis.</title>
        <authorList>
            <person name="Myburg A.A."/>
            <person name="Grattapaglia D."/>
            <person name="Tuskan G.A."/>
            <person name="Hellsten U."/>
            <person name="Hayes R.D."/>
            <person name="Grimwood J."/>
            <person name="Jenkins J."/>
            <person name="Lindquist E."/>
            <person name="Tice H."/>
            <person name="Bauer D."/>
            <person name="Goodstein D.M."/>
            <person name="Dubchak I."/>
            <person name="Poliakov A."/>
            <person name="Mizrachi E."/>
            <person name="Kullan A.R."/>
            <person name="Hussey S.G."/>
            <person name="Pinard D."/>
            <person name="van der Merwe K."/>
            <person name="Singh P."/>
            <person name="van Jaarsveld I."/>
            <person name="Silva-Junior O.B."/>
            <person name="Togawa R.C."/>
            <person name="Pappas M.R."/>
            <person name="Faria D.A."/>
            <person name="Sansaloni C.P."/>
            <person name="Petroli C.D."/>
            <person name="Yang X."/>
            <person name="Ranjan P."/>
            <person name="Tschaplinski T.J."/>
            <person name="Ye C.Y."/>
            <person name="Li T."/>
            <person name="Sterck L."/>
            <person name="Vanneste K."/>
            <person name="Murat F."/>
            <person name="Soler M."/>
            <person name="Clemente H.S."/>
            <person name="Saidi N."/>
            <person name="Cassan-Wang H."/>
            <person name="Dunand C."/>
            <person name="Hefer C.A."/>
            <person name="Bornberg-Bauer E."/>
            <person name="Kersting A.R."/>
            <person name="Vining K."/>
            <person name="Amarasinghe V."/>
            <person name="Ranik M."/>
            <person name="Naithani S."/>
            <person name="Elser J."/>
            <person name="Boyd A.E."/>
            <person name="Liston A."/>
            <person name="Spatafora J.W."/>
            <person name="Dharmwardhana P."/>
            <person name="Raja R."/>
            <person name="Sullivan C."/>
            <person name="Romanel E."/>
            <person name="Alves-Ferreira M."/>
            <person name="Kulheim C."/>
            <person name="Foley W."/>
            <person name="Carocha V."/>
            <person name="Paiva J."/>
            <person name="Kudrna D."/>
            <person name="Brommonschenkel S.H."/>
            <person name="Pasquali G."/>
            <person name="Byrne M."/>
            <person name="Rigault P."/>
            <person name="Tibbits J."/>
            <person name="Spokevicius A."/>
            <person name="Jones R.C."/>
            <person name="Steane D.A."/>
            <person name="Vaillancourt R.E."/>
            <person name="Potts B.M."/>
            <person name="Joubert F."/>
            <person name="Barry K."/>
            <person name="Pappas G.J."/>
            <person name="Strauss S.H."/>
            <person name="Jaiswal P."/>
            <person name="Grima-Pettenati J."/>
            <person name="Salse J."/>
            <person name="Van de Peer Y."/>
            <person name="Rokhsar D.S."/>
            <person name="Schmutz J."/>
        </authorList>
    </citation>
    <scope>NUCLEOTIDE SEQUENCE</scope>
    <source>
        <tissue evidence="5">Leaf extractions</tissue>
    </source>
</reference>
<dbReference type="GO" id="GO:0005634">
    <property type="term" value="C:nucleus"/>
    <property type="evidence" value="ECO:0000318"/>
    <property type="project" value="GO_Central"/>
</dbReference>
<proteinExistence type="inferred from homology"/>
<dbReference type="PANTHER" id="PTHR31213">
    <property type="entry name" value="OS08G0374000 PROTEIN-RELATED"/>
    <property type="match status" value="1"/>
</dbReference>
<evidence type="ECO:0000313" key="7">
    <source>
        <dbReference type="Proteomes" id="UP000030711"/>
    </source>
</evidence>
<evidence type="ECO:0000313" key="5">
    <source>
        <dbReference type="EMBL" id="KAK2631753.1"/>
    </source>
</evidence>
<name>A0A059AY87_EUCGR</name>
<dbReference type="GO" id="GO:0004864">
    <property type="term" value="F:protein phosphatase inhibitor activity"/>
    <property type="evidence" value="ECO:0000318"/>
    <property type="project" value="GO_Central"/>
</dbReference>
<evidence type="ECO:0000256" key="3">
    <source>
        <dbReference type="ARBA" id="ARBA00023265"/>
    </source>
</evidence>
<keyword evidence="3" id="KW-0568">Pathogenesis-related protein</keyword>
<dbReference type="EMBL" id="MU849179">
    <property type="protein sequence ID" value="KAK2631753.1"/>
    <property type="molecule type" value="Genomic_DNA"/>
</dbReference>
<sequence>MGVVTFAQELESPVAPDRLFEALMLDSHVLFPKLMPQYIKRIDLIQGDGGVGSVKQTDFSQESLLRYAKHRIDELDADNFRCKYTLIEGDILSDDLKSVVYEMEFVDDGNGGSICRMSSYYCSDRDIEFRDEDIEAGKETAMELYRAVEAYLLANPTAYT</sequence>
<dbReference type="STRING" id="71139.A0A059AY87"/>
<gene>
    <name evidence="6" type="ORF">EUGRSUZ_H01082</name>
    <name evidence="5" type="ORF">EUGRSUZ_L02480</name>
</gene>
<dbReference type="GO" id="GO:0009738">
    <property type="term" value="P:abscisic acid-activated signaling pathway"/>
    <property type="evidence" value="ECO:0000318"/>
    <property type="project" value="GO_Central"/>
</dbReference>
<dbReference type="FunFam" id="3.30.530.20:FF:000007">
    <property type="entry name" value="Major pollen allergen Bet v 1-A"/>
    <property type="match status" value="1"/>
</dbReference>
<protein>
    <recommendedName>
        <fullName evidence="4">Bet v I/Major latex protein domain-containing protein</fullName>
    </recommendedName>
</protein>
<dbReference type="KEGG" id="egr:104456728"/>
<dbReference type="Gramene" id="KCW44105">
    <property type="protein sequence ID" value="KCW44105"/>
    <property type="gene ID" value="EUGRSUZ_L02480"/>
</dbReference>
<dbReference type="PRINTS" id="PR00634">
    <property type="entry name" value="BETALLERGEN"/>
</dbReference>
<reference evidence="5" key="4">
    <citation type="submission" date="2023-07" db="EMBL/GenBank/DDBJ databases">
        <authorList>
            <person name="Myburg A.A."/>
            <person name="Grattapaglia D."/>
            <person name="Tuskan G.A."/>
            <person name="Hellsten U."/>
            <person name="Hayes R.D."/>
            <person name="Grimwood J."/>
            <person name="Jenkins J."/>
            <person name="Lindquist E."/>
            <person name="Tice H."/>
            <person name="Bauer D."/>
            <person name="Goodstein D.M."/>
            <person name="Dubchak I."/>
            <person name="Poliakov A."/>
            <person name="Mizrachi E."/>
            <person name="Kullan A.R."/>
            <person name="Hussey S.G."/>
            <person name="Pinard D."/>
            <person name="Van D.M."/>
            <person name="Singh P."/>
            <person name="Van J.I."/>
            <person name="Silva-Junior O.B."/>
            <person name="Togawa R.C."/>
            <person name="Pappas M.R."/>
            <person name="Faria D.A."/>
            <person name="Sansaloni C.P."/>
            <person name="Petroli C.D."/>
            <person name="Yang X."/>
            <person name="Ranjan P."/>
            <person name="Tschaplinski T.J."/>
            <person name="Ye C.Y."/>
            <person name="Li T."/>
            <person name="Sterck L."/>
            <person name="Vanneste K."/>
            <person name="Murat F."/>
            <person name="Soler M."/>
            <person name="Clemente H.S."/>
            <person name="Saidi N."/>
            <person name="Cassan-Wang H."/>
            <person name="Dunand C."/>
            <person name="Hefer C.A."/>
            <person name="Bornberg-Bauer E."/>
            <person name="Kersting A.R."/>
            <person name="Vining K."/>
            <person name="Amarasinghe V."/>
            <person name="Ranik M."/>
            <person name="Naithani S."/>
            <person name="Elser J."/>
            <person name="Boyd A.E."/>
            <person name="Liston A."/>
            <person name="Spatafora J.W."/>
            <person name="Dharmwardhana P."/>
            <person name="Raja R."/>
            <person name="Sullivan C."/>
            <person name="Romanel E."/>
            <person name="Alves-Ferreira M."/>
            <person name="Kulheim C."/>
            <person name="Foley W."/>
            <person name="Carocha V."/>
            <person name="Paiva J."/>
            <person name="Kudrna D."/>
            <person name="Brommonschenkel S.H."/>
            <person name="Pasquali G."/>
            <person name="Byrne M."/>
            <person name="Rigault P."/>
            <person name="Tibbits J."/>
            <person name="Spokevicius A."/>
            <person name="Jones R.C."/>
            <person name="Steane D.A."/>
            <person name="Vaillancourt R.E."/>
            <person name="Potts B.M."/>
            <person name="Joubert F."/>
            <person name="Barry K."/>
            <person name="Pappas G.J."/>
            <person name="Strauss S.H."/>
            <person name="Jaiswal P."/>
            <person name="Grima-Pettenati J."/>
            <person name="Salse J."/>
            <person name="Van D.P."/>
            <person name="Rokhsar D.S."/>
            <person name="Schmutz J."/>
        </authorList>
    </citation>
    <scope>NUCLEOTIDE SEQUENCE</scope>
    <source>
        <tissue evidence="5">Leaf extractions</tissue>
    </source>
</reference>
<evidence type="ECO:0000256" key="1">
    <source>
        <dbReference type="ARBA" id="ARBA00009744"/>
    </source>
</evidence>
<dbReference type="Gramene" id="KCW58395">
    <property type="protein sequence ID" value="KCW58395"/>
    <property type="gene ID" value="EUGRSUZ_H01082"/>
</dbReference>
<dbReference type="PANTHER" id="PTHR31213:SF127">
    <property type="entry name" value="BET V I_MAJOR LATEX PROTEIN DOMAIN-CONTAINING PROTEIN"/>
    <property type="match status" value="1"/>
</dbReference>
<dbReference type="Gene3D" id="3.30.530.20">
    <property type="match status" value="1"/>
</dbReference>
<evidence type="ECO:0000313" key="6">
    <source>
        <dbReference type="EMBL" id="KCW58395.1"/>
    </source>
</evidence>
<dbReference type="GO" id="GO:0005737">
    <property type="term" value="C:cytoplasm"/>
    <property type="evidence" value="ECO:0000318"/>
    <property type="project" value="GO_Central"/>
</dbReference>
<dbReference type="InterPro" id="IPR000916">
    <property type="entry name" value="Bet_v_I/MLP"/>
</dbReference>
<accession>A0A059AY87</accession>
<dbReference type="Pfam" id="PF00407">
    <property type="entry name" value="Bet_v_1"/>
    <property type="match status" value="1"/>
</dbReference>
<feature type="domain" description="Bet v I/Major latex protein" evidence="4">
    <location>
        <begin position="1"/>
        <end position="155"/>
    </location>
</feature>
<organism evidence="6">
    <name type="scientific">Eucalyptus grandis</name>
    <name type="common">Flooded gum</name>
    <dbReference type="NCBI Taxonomy" id="71139"/>
    <lineage>
        <taxon>Eukaryota</taxon>
        <taxon>Viridiplantae</taxon>
        <taxon>Streptophyta</taxon>
        <taxon>Embryophyta</taxon>
        <taxon>Tracheophyta</taxon>
        <taxon>Spermatophyta</taxon>
        <taxon>Magnoliopsida</taxon>
        <taxon>eudicotyledons</taxon>
        <taxon>Gunneridae</taxon>
        <taxon>Pentapetalae</taxon>
        <taxon>rosids</taxon>
        <taxon>malvids</taxon>
        <taxon>Myrtales</taxon>
        <taxon>Myrtaceae</taxon>
        <taxon>Myrtoideae</taxon>
        <taxon>Eucalypteae</taxon>
        <taxon>Eucalyptus</taxon>
    </lineage>
</organism>